<feature type="transmembrane region" description="Helical" evidence="1">
    <location>
        <begin position="7"/>
        <end position="26"/>
    </location>
</feature>
<gene>
    <name evidence="3" type="ORF">ENT82_01845</name>
    <name evidence="2" type="ORF">ENU43_06010</name>
</gene>
<feature type="transmembrane region" description="Helical" evidence="1">
    <location>
        <begin position="65"/>
        <end position="88"/>
    </location>
</feature>
<keyword evidence="1" id="KW-0812">Transmembrane</keyword>
<evidence type="ECO:0000313" key="3">
    <source>
        <dbReference type="EMBL" id="HGN89856.1"/>
    </source>
</evidence>
<protein>
    <submittedName>
        <fullName evidence="3">Uncharacterized protein</fullName>
    </submittedName>
</protein>
<sequence>MALDAVYWTKFVIGLGYGVLAAWLAASNQTPLMTYLLIIGAAFLYVIVAEIFWRLFDKKLRRRQSYLNGLGGYAGIFLLVWILMYNLFVGA</sequence>
<keyword evidence="1" id="KW-0472">Membrane</keyword>
<accession>A0A7C4E1C0</accession>
<feature type="transmembrane region" description="Helical" evidence="1">
    <location>
        <begin position="32"/>
        <end position="53"/>
    </location>
</feature>
<reference evidence="3" key="1">
    <citation type="journal article" date="2020" name="mSystems">
        <title>Genome- and Community-Level Interaction Insights into Carbon Utilization and Element Cycling Functions of Hydrothermarchaeota in Hydrothermal Sediment.</title>
        <authorList>
            <person name="Zhou Z."/>
            <person name="Liu Y."/>
            <person name="Xu W."/>
            <person name="Pan J."/>
            <person name="Luo Z.H."/>
            <person name="Li M."/>
        </authorList>
    </citation>
    <scope>NUCLEOTIDE SEQUENCE [LARGE SCALE GENOMIC DNA]</scope>
    <source>
        <strain evidence="3">SpSt-613</strain>
        <strain evidence="2">SpSt-669</strain>
    </source>
</reference>
<dbReference type="EMBL" id="DTAD01000021">
    <property type="protein sequence ID" value="HGN89856.1"/>
    <property type="molecule type" value="Genomic_DNA"/>
</dbReference>
<proteinExistence type="predicted"/>
<comment type="caution">
    <text evidence="3">The sequence shown here is derived from an EMBL/GenBank/DDBJ whole genome shotgun (WGS) entry which is preliminary data.</text>
</comment>
<name>A0A7C4E1C0_CALS0</name>
<evidence type="ECO:0000256" key="1">
    <source>
        <dbReference type="SAM" id="Phobius"/>
    </source>
</evidence>
<dbReference type="EMBL" id="DTCM01000076">
    <property type="protein sequence ID" value="HGL41200.1"/>
    <property type="molecule type" value="Genomic_DNA"/>
</dbReference>
<evidence type="ECO:0000313" key="2">
    <source>
        <dbReference type="EMBL" id="HGL41200.1"/>
    </source>
</evidence>
<dbReference type="AlphaFoldDB" id="A0A7C4E1C0"/>
<keyword evidence="1" id="KW-1133">Transmembrane helix</keyword>
<organism evidence="3">
    <name type="scientific">Caldiarchaeum subterraneum</name>
    <dbReference type="NCBI Taxonomy" id="311458"/>
    <lineage>
        <taxon>Archaea</taxon>
        <taxon>Nitrososphaerota</taxon>
        <taxon>Candidatus Caldarchaeales</taxon>
        <taxon>Candidatus Caldarchaeaceae</taxon>
        <taxon>Candidatus Caldarchaeum</taxon>
    </lineage>
</organism>